<dbReference type="SUPFAM" id="SSF55945">
    <property type="entry name" value="TATA-box binding protein-like"/>
    <property type="match status" value="2"/>
</dbReference>
<keyword evidence="3" id="KW-0804">Transcription</keyword>
<dbReference type="InterPro" id="IPR012295">
    <property type="entry name" value="TBP_dom_sf"/>
</dbReference>
<dbReference type="OrthoDB" id="2127950at2759"/>
<evidence type="ECO:0000313" key="4">
    <source>
        <dbReference type="EMBL" id="KAF2860982.1"/>
    </source>
</evidence>
<comment type="similarity">
    <text evidence="1">Belongs to the TBP family.</text>
</comment>
<dbReference type="Pfam" id="PF00352">
    <property type="entry name" value="TBP"/>
    <property type="match status" value="2"/>
</dbReference>
<dbReference type="GO" id="GO:0003677">
    <property type="term" value="F:DNA binding"/>
    <property type="evidence" value="ECO:0007669"/>
    <property type="project" value="UniProtKB-KW"/>
</dbReference>
<dbReference type="Gene3D" id="3.30.310.10">
    <property type="entry name" value="TATA-Binding Protein"/>
    <property type="match status" value="2"/>
</dbReference>
<dbReference type="Proteomes" id="UP000799421">
    <property type="component" value="Unassembled WGS sequence"/>
</dbReference>
<evidence type="ECO:0000313" key="5">
    <source>
        <dbReference type="Proteomes" id="UP000799421"/>
    </source>
</evidence>
<dbReference type="GO" id="GO:0006352">
    <property type="term" value="P:DNA-templated transcription initiation"/>
    <property type="evidence" value="ECO:0007669"/>
    <property type="project" value="InterPro"/>
</dbReference>
<evidence type="ECO:0000256" key="3">
    <source>
        <dbReference type="ARBA" id="ARBA00023163"/>
    </source>
</evidence>
<proteinExistence type="inferred from homology"/>
<keyword evidence="2" id="KW-0238">DNA-binding</keyword>
<dbReference type="EMBL" id="MU005976">
    <property type="protein sequence ID" value="KAF2860982.1"/>
    <property type="molecule type" value="Genomic_DNA"/>
</dbReference>
<keyword evidence="5" id="KW-1185">Reference proteome</keyword>
<name>A0A6A7C107_9PEZI</name>
<dbReference type="AlphaFoldDB" id="A0A6A7C107"/>
<organism evidence="4 5">
    <name type="scientific">Piedraia hortae CBS 480.64</name>
    <dbReference type="NCBI Taxonomy" id="1314780"/>
    <lineage>
        <taxon>Eukaryota</taxon>
        <taxon>Fungi</taxon>
        <taxon>Dikarya</taxon>
        <taxon>Ascomycota</taxon>
        <taxon>Pezizomycotina</taxon>
        <taxon>Dothideomycetes</taxon>
        <taxon>Dothideomycetidae</taxon>
        <taxon>Capnodiales</taxon>
        <taxon>Piedraiaceae</taxon>
        <taxon>Piedraia</taxon>
    </lineage>
</organism>
<evidence type="ECO:0000256" key="2">
    <source>
        <dbReference type="ARBA" id="ARBA00023125"/>
    </source>
</evidence>
<feature type="non-terminal residue" evidence="4">
    <location>
        <position position="1"/>
    </location>
</feature>
<protein>
    <submittedName>
        <fullName evidence="4">TATA-box binding protein-like protein</fullName>
    </submittedName>
</protein>
<accession>A0A6A7C107</accession>
<sequence length="183" mass="20333">NVVGTVDLDIIIKLQTVGERAINVEYNPKRFTAARIRLREPKSCTSVFPNGMLVVAGATSRANCRLAARKIARMMQKIGFKPRFLGFKVTNMVANAHLGYRVHLHALKVSLELDEHVSMCFFEPELCCALTYRLDKLSVAVYATGSVVFGGATSEDGMDEAYKHITSVAHFFRLGEATDTQQY</sequence>
<dbReference type="PANTHER" id="PTHR10126">
    <property type="entry name" value="TATA-BOX BINDING PROTEIN"/>
    <property type="match status" value="1"/>
</dbReference>
<dbReference type="PRINTS" id="PR00686">
    <property type="entry name" value="TIFACTORIID"/>
</dbReference>
<reference evidence="4" key="1">
    <citation type="journal article" date="2020" name="Stud. Mycol.">
        <title>101 Dothideomycetes genomes: a test case for predicting lifestyles and emergence of pathogens.</title>
        <authorList>
            <person name="Haridas S."/>
            <person name="Albert R."/>
            <person name="Binder M."/>
            <person name="Bloem J."/>
            <person name="Labutti K."/>
            <person name="Salamov A."/>
            <person name="Andreopoulos B."/>
            <person name="Baker S."/>
            <person name="Barry K."/>
            <person name="Bills G."/>
            <person name="Bluhm B."/>
            <person name="Cannon C."/>
            <person name="Castanera R."/>
            <person name="Culley D."/>
            <person name="Daum C."/>
            <person name="Ezra D."/>
            <person name="Gonzalez J."/>
            <person name="Henrissat B."/>
            <person name="Kuo A."/>
            <person name="Liang C."/>
            <person name="Lipzen A."/>
            <person name="Lutzoni F."/>
            <person name="Magnuson J."/>
            <person name="Mondo S."/>
            <person name="Nolan M."/>
            <person name="Ohm R."/>
            <person name="Pangilinan J."/>
            <person name="Park H.-J."/>
            <person name="Ramirez L."/>
            <person name="Alfaro M."/>
            <person name="Sun H."/>
            <person name="Tritt A."/>
            <person name="Yoshinaga Y."/>
            <person name="Zwiers L.-H."/>
            <person name="Turgeon B."/>
            <person name="Goodwin S."/>
            <person name="Spatafora J."/>
            <person name="Crous P."/>
            <person name="Grigoriev I."/>
        </authorList>
    </citation>
    <scope>NUCLEOTIDE SEQUENCE</scope>
    <source>
        <strain evidence="4">CBS 480.64</strain>
    </source>
</reference>
<gene>
    <name evidence="4" type="ORF">K470DRAFT_216062</name>
</gene>
<evidence type="ECO:0000256" key="1">
    <source>
        <dbReference type="ARBA" id="ARBA00005560"/>
    </source>
</evidence>
<dbReference type="InterPro" id="IPR000814">
    <property type="entry name" value="TBP"/>
</dbReference>